<evidence type="ECO:0000313" key="1">
    <source>
        <dbReference type="EMBL" id="KAK3731308.1"/>
    </source>
</evidence>
<comment type="caution">
    <text evidence="1">The sequence shown here is derived from an EMBL/GenBank/DDBJ whole genome shotgun (WGS) entry which is preliminary data.</text>
</comment>
<organism evidence="1 2">
    <name type="scientific">Elysia crispata</name>
    <name type="common">lettuce slug</name>
    <dbReference type="NCBI Taxonomy" id="231223"/>
    <lineage>
        <taxon>Eukaryota</taxon>
        <taxon>Metazoa</taxon>
        <taxon>Spiralia</taxon>
        <taxon>Lophotrochozoa</taxon>
        <taxon>Mollusca</taxon>
        <taxon>Gastropoda</taxon>
        <taxon>Heterobranchia</taxon>
        <taxon>Euthyneura</taxon>
        <taxon>Panpulmonata</taxon>
        <taxon>Sacoglossa</taxon>
        <taxon>Placobranchoidea</taxon>
        <taxon>Plakobranchidae</taxon>
        <taxon>Elysia</taxon>
    </lineage>
</organism>
<dbReference type="EMBL" id="JAWDGP010007018">
    <property type="protein sequence ID" value="KAK3731308.1"/>
    <property type="molecule type" value="Genomic_DNA"/>
</dbReference>
<keyword evidence="2" id="KW-1185">Reference proteome</keyword>
<gene>
    <name evidence="1" type="ORF">RRG08_025850</name>
</gene>
<name>A0AAE1CRW6_9GAST</name>
<evidence type="ECO:0000313" key="2">
    <source>
        <dbReference type="Proteomes" id="UP001283361"/>
    </source>
</evidence>
<proteinExistence type="predicted"/>
<dbReference type="Proteomes" id="UP001283361">
    <property type="component" value="Unassembled WGS sequence"/>
</dbReference>
<protein>
    <submittedName>
        <fullName evidence="1">Uncharacterized protein</fullName>
    </submittedName>
</protein>
<dbReference type="AlphaFoldDB" id="A0AAE1CRW6"/>
<sequence>MKNPGGDLRPGSLFEASRRDNSFVAPLLVHCVRSVRGAVLAWYRGNLTISLTHSTPDKVSRDGSAHCTNHSRIFSRHLSPPICSGYFELHASSRLLTKKDL</sequence>
<accession>A0AAE1CRW6</accession>
<reference evidence="1" key="1">
    <citation type="journal article" date="2023" name="G3 (Bethesda)">
        <title>A reference genome for the long-term kleptoplast-retaining sea slug Elysia crispata morphotype clarki.</title>
        <authorList>
            <person name="Eastman K.E."/>
            <person name="Pendleton A.L."/>
            <person name="Shaikh M.A."/>
            <person name="Suttiyut T."/>
            <person name="Ogas R."/>
            <person name="Tomko P."/>
            <person name="Gavelis G."/>
            <person name="Widhalm J.R."/>
            <person name="Wisecaver J.H."/>
        </authorList>
    </citation>
    <scope>NUCLEOTIDE SEQUENCE</scope>
    <source>
        <strain evidence="1">ECLA1</strain>
    </source>
</reference>